<organism evidence="2 3">
    <name type="scientific">Actinobacillus indolicus</name>
    <dbReference type="NCBI Taxonomy" id="51049"/>
    <lineage>
        <taxon>Bacteria</taxon>
        <taxon>Pseudomonadati</taxon>
        <taxon>Pseudomonadota</taxon>
        <taxon>Gammaproteobacteria</taxon>
        <taxon>Pasteurellales</taxon>
        <taxon>Pasteurellaceae</taxon>
        <taxon>Actinobacillus</taxon>
    </lineage>
</organism>
<dbReference type="InterPro" id="IPR000182">
    <property type="entry name" value="GNAT_dom"/>
</dbReference>
<dbReference type="SUPFAM" id="SSF55729">
    <property type="entry name" value="Acyl-CoA N-acyltransferases (Nat)"/>
    <property type="match status" value="1"/>
</dbReference>
<evidence type="ECO:0000313" key="3">
    <source>
        <dbReference type="Proteomes" id="UP000294444"/>
    </source>
</evidence>
<proteinExistence type="predicted"/>
<evidence type="ECO:0000313" key="2">
    <source>
        <dbReference type="EMBL" id="QBQ63060.1"/>
    </source>
</evidence>
<reference evidence="2 3" key="1">
    <citation type="submission" date="2019-03" db="EMBL/GenBank/DDBJ databases">
        <authorList>
            <person name="Che Y."/>
            <person name="Zhou L."/>
        </authorList>
    </citation>
    <scope>NUCLEOTIDE SEQUENCE [LARGE SCALE GENOMIC DNA]</scope>
    <source>
        <strain evidence="2 3">AIFJ1607</strain>
    </source>
</reference>
<dbReference type="KEGG" id="aio:EXH44_01850"/>
<dbReference type="PROSITE" id="PS51186">
    <property type="entry name" value="GNAT"/>
    <property type="match status" value="1"/>
</dbReference>
<keyword evidence="3" id="KW-1185">Reference proteome</keyword>
<dbReference type="Pfam" id="PF00583">
    <property type="entry name" value="Acetyltransf_1"/>
    <property type="match status" value="1"/>
</dbReference>
<dbReference type="Gene3D" id="3.40.630.30">
    <property type="match status" value="1"/>
</dbReference>
<dbReference type="GO" id="GO:0016747">
    <property type="term" value="F:acyltransferase activity, transferring groups other than amino-acyl groups"/>
    <property type="evidence" value="ECO:0007669"/>
    <property type="project" value="InterPro"/>
</dbReference>
<evidence type="ECO:0000259" key="1">
    <source>
        <dbReference type="PROSITE" id="PS51186"/>
    </source>
</evidence>
<dbReference type="InterPro" id="IPR016181">
    <property type="entry name" value="Acyl_CoA_acyltransferase"/>
</dbReference>
<keyword evidence="2" id="KW-0808">Transferase</keyword>
<protein>
    <submittedName>
        <fullName evidence="2">GNAT family N-acetyltransferase</fullName>
    </submittedName>
</protein>
<gene>
    <name evidence="2" type="ORF">EXH44_01850</name>
</gene>
<accession>A0A4V1AXU2</accession>
<dbReference type="EMBL" id="CP038145">
    <property type="protein sequence ID" value="QBQ63060.1"/>
    <property type="molecule type" value="Genomic_DNA"/>
</dbReference>
<feature type="domain" description="N-acetyltransferase" evidence="1">
    <location>
        <begin position="1"/>
        <end position="160"/>
    </location>
</feature>
<dbReference type="CDD" id="cd04301">
    <property type="entry name" value="NAT_SF"/>
    <property type="match status" value="1"/>
</dbReference>
<dbReference type="Proteomes" id="UP000294444">
    <property type="component" value="Chromosome"/>
</dbReference>
<sequence length="173" mass="19950">MEFREITLQEEEIYQQLLHTAYKPVVELGIHFAASNMTLSDIRRHLESNLVYGLFVEGKLVSSVSLRLPWGNNPGPFGVPHIGLFATNPTYKKQGYALKLLIWLEEAILKKQLKVPFVTLGTAENHPWLSQFYINQGFSEIGRANLTDDHTTIYFRKVINTTLFEQWQTRKAQ</sequence>
<dbReference type="RefSeq" id="WP_162856019.1">
    <property type="nucleotide sequence ID" value="NZ_CP038145.1"/>
</dbReference>
<dbReference type="AlphaFoldDB" id="A0A4V1AXU2"/>
<name>A0A4V1AXU2_9PAST</name>